<dbReference type="PATRIC" id="fig|1030009.3.peg.101"/>
<gene>
    <name evidence="1" type="ordered locus">LMM7_0106</name>
</gene>
<dbReference type="Proteomes" id="UP000000486">
    <property type="component" value="Chromosome"/>
</dbReference>
<evidence type="ECO:0000313" key="2">
    <source>
        <dbReference type="Proteomes" id="UP000000486"/>
    </source>
</evidence>
<protein>
    <submittedName>
        <fullName evidence="1">Uncharacterized protein</fullName>
    </submittedName>
</protein>
<dbReference type="KEGG" id="lmq:LMM7_0106"/>
<name>A0A0E0URS8_LISMM</name>
<reference evidence="1 2" key="1">
    <citation type="journal article" date="2011" name="J. Bacteriol.">
        <title>Genome sequence of the nonpathogenic Listeria monocytogenes serovar 4a strain M7.</title>
        <authorList>
            <person name="Chen J."/>
            <person name="Xia Y."/>
            <person name="Cheng C."/>
            <person name="Fang C."/>
            <person name="Shan Y."/>
            <person name="Jin G."/>
            <person name="Fang W."/>
        </authorList>
    </citation>
    <scope>NUCLEOTIDE SEQUENCE [LARGE SCALE GENOMIC DNA]</scope>
    <source>
        <strain evidence="1 2">M7</strain>
    </source>
</reference>
<evidence type="ECO:0000313" key="1">
    <source>
        <dbReference type="EMBL" id="AEH91112.1"/>
    </source>
</evidence>
<dbReference type="HOGENOM" id="CLU_813285_0_0_9"/>
<proteinExistence type="predicted"/>
<accession>A0A0E0URS8</accession>
<organism evidence="1 2">
    <name type="scientific">Listeria monocytogenes serotype 4a (strain M7)</name>
    <dbReference type="NCBI Taxonomy" id="1030009"/>
    <lineage>
        <taxon>Bacteria</taxon>
        <taxon>Bacillati</taxon>
        <taxon>Bacillota</taxon>
        <taxon>Bacilli</taxon>
        <taxon>Bacillales</taxon>
        <taxon>Listeriaceae</taxon>
        <taxon>Listeria</taxon>
    </lineage>
</organism>
<sequence length="341" mass="38733">MLTCLVFDKLLNQKDIISITGGSFTVHVWDWQSFEIKTRSSNVQTDDFITVLDGKEPIFSGVVKQSQESSGVFTYSGFDLRLILDRVQMNYLLKRSLVSSAVYTGGSFAILKNTIQLAFPAANIIAQVDEDRTTFSLSPRMQTAFGFHRSNCVSNDITYQLFIVSNRRLLLKGKYLRDKRREVVLLTDITHTQGEVIRNTKEAYNQILGLGSGEDNNRDYHFIDNKASTDYASCFVYDIRENITHAELVQRTVAKQKELQFEYTVKFYTLKNNVAQLGQEYDIGDYVSFRMQDGALVDDLVSAYTINIDKGILSPRYELETGIKKGSLTAKLKDLKEGGYK</sequence>
<dbReference type="EMBL" id="CP002816">
    <property type="protein sequence ID" value="AEH91112.1"/>
    <property type="molecule type" value="Genomic_DNA"/>
</dbReference>
<dbReference type="AlphaFoldDB" id="A0A0E0URS8"/>